<keyword evidence="4" id="KW-1185">Reference proteome</keyword>
<keyword evidence="2" id="KW-1133">Transmembrane helix</keyword>
<gene>
    <name evidence="3" type="ORF">B0T22DRAFT_127543</name>
</gene>
<reference evidence="3" key="2">
    <citation type="submission" date="2023-06" db="EMBL/GenBank/DDBJ databases">
        <authorList>
            <consortium name="Lawrence Berkeley National Laboratory"/>
            <person name="Haridas S."/>
            <person name="Hensen N."/>
            <person name="Bonometti L."/>
            <person name="Westerberg I."/>
            <person name="Brannstrom I.O."/>
            <person name="Guillou S."/>
            <person name="Cros-Aarteil S."/>
            <person name="Calhoun S."/>
            <person name="Kuo A."/>
            <person name="Mondo S."/>
            <person name="Pangilinan J."/>
            <person name="Riley R."/>
            <person name="Labutti K."/>
            <person name="Andreopoulos B."/>
            <person name="Lipzen A."/>
            <person name="Chen C."/>
            <person name="Yanf M."/>
            <person name="Daum C."/>
            <person name="Ng V."/>
            <person name="Clum A."/>
            <person name="Steindorff A."/>
            <person name="Ohm R."/>
            <person name="Martin F."/>
            <person name="Silar P."/>
            <person name="Natvig D."/>
            <person name="Lalanne C."/>
            <person name="Gautier V."/>
            <person name="Ament-Velasquez S.L."/>
            <person name="Kruys A."/>
            <person name="Hutchinson M.I."/>
            <person name="Powell A.J."/>
            <person name="Barry K."/>
            <person name="Miller A.N."/>
            <person name="Grigoriev I.V."/>
            <person name="Debuchy R."/>
            <person name="Gladieux P."/>
            <person name="Thoren M.H."/>
            <person name="Johannesson H."/>
        </authorList>
    </citation>
    <scope>NUCLEOTIDE SEQUENCE</scope>
    <source>
        <strain evidence="3">CBS 314.62</strain>
    </source>
</reference>
<evidence type="ECO:0000256" key="2">
    <source>
        <dbReference type="SAM" id="Phobius"/>
    </source>
</evidence>
<feature type="transmembrane region" description="Helical" evidence="2">
    <location>
        <begin position="110"/>
        <end position="130"/>
    </location>
</feature>
<evidence type="ECO:0000256" key="1">
    <source>
        <dbReference type="SAM" id="MobiDB-lite"/>
    </source>
</evidence>
<evidence type="ECO:0000313" key="4">
    <source>
        <dbReference type="Proteomes" id="UP001270362"/>
    </source>
</evidence>
<feature type="transmembrane region" description="Helical" evidence="2">
    <location>
        <begin position="82"/>
        <end position="104"/>
    </location>
</feature>
<accession>A0AAE0X7T4</accession>
<organism evidence="3 4">
    <name type="scientific">Podospora appendiculata</name>
    <dbReference type="NCBI Taxonomy" id="314037"/>
    <lineage>
        <taxon>Eukaryota</taxon>
        <taxon>Fungi</taxon>
        <taxon>Dikarya</taxon>
        <taxon>Ascomycota</taxon>
        <taxon>Pezizomycotina</taxon>
        <taxon>Sordariomycetes</taxon>
        <taxon>Sordariomycetidae</taxon>
        <taxon>Sordariales</taxon>
        <taxon>Podosporaceae</taxon>
        <taxon>Podospora</taxon>
    </lineage>
</organism>
<keyword evidence="2" id="KW-0472">Membrane</keyword>
<dbReference type="Proteomes" id="UP001270362">
    <property type="component" value="Unassembled WGS sequence"/>
</dbReference>
<feature type="region of interest" description="Disordered" evidence="1">
    <location>
        <begin position="1"/>
        <end position="29"/>
    </location>
</feature>
<sequence length="272" mass="29901">MGVEKPPTASTSIPNPGPAHHHPPSNIHNQTLDIESQTHNWTDSFPLSETPRSYSPVTIPPPTLAHAVNPPSRSEIKLRKGYALLLAILLLNLAIPFTPLSWILPLGSGTALADALVANLALACACYFHFRIASLDETVLVTVPSFGSSSSGRTVIRNGYVITAEAMRSSGWVWAPEYFWAVAGVETGLLVCMAWYRHQGAAASASAEFEIVRRCVVVAVVGAAWYVGWSATPREDRAWAWRYVREFWFWQVASRVFRGGWVGVMRFGGVRR</sequence>
<keyword evidence="2" id="KW-0812">Transmembrane</keyword>
<dbReference type="EMBL" id="JAULSO010000002">
    <property type="protein sequence ID" value="KAK3687397.1"/>
    <property type="molecule type" value="Genomic_DNA"/>
</dbReference>
<dbReference type="AlphaFoldDB" id="A0AAE0X7T4"/>
<protein>
    <submittedName>
        <fullName evidence="3">Uncharacterized protein</fullName>
    </submittedName>
</protein>
<evidence type="ECO:0000313" key="3">
    <source>
        <dbReference type="EMBL" id="KAK3687397.1"/>
    </source>
</evidence>
<name>A0AAE0X7T4_9PEZI</name>
<reference evidence="3" key="1">
    <citation type="journal article" date="2023" name="Mol. Phylogenet. Evol.">
        <title>Genome-scale phylogeny and comparative genomics of the fungal order Sordariales.</title>
        <authorList>
            <person name="Hensen N."/>
            <person name="Bonometti L."/>
            <person name="Westerberg I."/>
            <person name="Brannstrom I.O."/>
            <person name="Guillou S."/>
            <person name="Cros-Aarteil S."/>
            <person name="Calhoun S."/>
            <person name="Haridas S."/>
            <person name="Kuo A."/>
            <person name="Mondo S."/>
            <person name="Pangilinan J."/>
            <person name="Riley R."/>
            <person name="LaButti K."/>
            <person name="Andreopoulos B."/>
            <person name="Lipzen A."/>
            <person name="Chen C."/>
            <person name="Yan M."/>
            <person name="Daum C."/>
            <person name="Ng V."/>
            <person name="Clum A."/>
            <person name="Steindorff A."/>
            <person name="Ohm R.A."/>
            <person name="Martin F."/>
            <person name="Silar P."/>
            <person name="Natvig D.O."/>
            <person name="Lalanne C."/>
            <person name="Gautier V."/>
            <person name="Ament-Velasquez S.L."/>
            <person name="Kruys A."/>
            <person name="Hutchinson M.I."/>
            <person name="Powell A.J."/>
            <person name="Barry K."/>
            <person name="Miller A.N."/>
            <person name="Grigoriev I.V."/>
            <person name="Debuchy R."/>
            <person name="Gladieux P."/>
            <person name="Hiltunen Thoren M."/>
            <person name="Johannesson H."/>
        </authorList>
    </citation>
    <scope>NUCLEOTIDE SEQUENCE</scope>
    <source>
        <strain evidence="3">CBS 314.62</strain>
    </source>
</reference>
<proteinExistence type="predicted"/>
<comment type="caution">
    <text evidence="3">The sequence shown here is derived from an EMBL/GenBank/DDBJ whole genome shotgun (WGS) entry which is preliminary data.</text>
</comment>